<dbReference type="GO" id="GO:0008270">
    <property type="term" value="F:zinc ion binding"/>
    <property type="evidence" value="ECO:0007669"/>
    <property type="project" value="UniProtKB-KW"/>
</dbReference>
<protein>
    <recommendedName>
        <fullName evidence="6">RanBP2-type domain-containing protein</fullName>
    </recommendedName>
</protein>
<accession>A0A2W1B7L2</accession>
<evidence type="ECO:0000256" key="4">
    <source>
        <dbReference type="PROSITE-ProRule" id="PRU00322"/>
    </source>
</evidence>
<feature type="compositionally biased region" description="Acidic residues" evidence="5">
    <location>
        <begin position="114"/>
        <end position="124"/>
    </location>
</feature>
<reference evidence="7 8" key="1">
    <citation type="journal article" date="2017" name="BMC Biol.">
        <title>Genomic innovations, transcriptional plasticity and gene loss underlying the evolution and divergence of two highly polyphagous and invasive Helicoverpa pest species.</title>
        <authorList>
            <person name="Pearce S.L."/>
            <person name="Clarke D.F."/>
            <person name="East P.D."/>
            <person name="Elfekih S."/>
            <person name="Gordon K.H."/>
            <person name="Jermiin L.S."/>
            <person name="McGaughran A."/>
            <person name="Oakeshott J.G."/>
            <person name="Papanikolaou A."/>
            <person name="Perera O.P."/>
            <person name="Rane R.V."/>
            <person name="Richards S."/>
            <person name="Tay W.T."/>
            <person name="Walsh T.K."/>
            <person name="Anderson A."/>
            <person name="Anderson C.J."/>
            <person name="Asgari S."/>
            <person name="Board P.G."/>
            <person name="Bretschneider A."/>
            <person name="Campbell P.M."/>
            <person name="Chertemps T."/>
            <person name="Christeller J.T."/>
            <person name="Coppin C.W."/>
            <person name="Downes S.J."/>
            <person name="Duan G."/>
            <person name="Farnsworth C.A."/>
            <person name="Good R.T."/>
            <person name="Han L.B."/>
            <person name="Han Y.C."/>
            <person name="Hatje K."/>
            <person name="Horne I."/>
            <person name="Huang Y.P."/>
            <person name="Hughes D.S."/>
            <person name="Jacquin-Joly E."/>
            <person name="James W."/>
            <person name="Jhangiani S."/>
            <person name="Kollmar M."/>
            <person name="Kuwar S.S."/>
            <person name="Li S."/>
            <person name="Liu N.Y."/>
            <person name="Maibeche M.T."/>
            <person name="Miller J.R."/>
            <person name="Montagne N."/>
            <person name="Perry T."/>
            <person name="Qu J."/>
            <person name="Song S.V."/>
            <person name="Sutton G.G."/>
            <person name="Vogel H."/>
            <person name="Walenz B.P."/>
            <person name="Xu W."/>
            <person name="Zhang H.J."/>
            <person name="Zou Z."/>
            <person name="Batterham P."/>
            <person name="Edwards O.R."/>
            <person name="Feyereisen R."/>
            <person name="Gibbs R.A."/>
            <person name="Heckel D.G."/>
            <person name="McGrath A."/>
            <person name="Robin C."/>
            <person name="Scherer S.E."/>
            <person name="Worley K.C."/>
            <person name="Wu Y.D."/>
        </authorList>
    </citation>
    <scope>NUCLEOTIDE SEQUENCE [LARGE SCALE GENOMIC DNA]</scope>
    <source>
        <strain evidence="7">Harm_GR_Male_#8</strain>
        <tissue evidence="7">Whole organism</tissue>
    </source>
</reference>
<dbReference type="AlphaFoldDB" id="A0A2W1B7L2"/>
<dbReference type="EMBL" id="KZ150512">
    <property type="protein sequence ID" value="PZC70635.1"/>
    <property type="molecule type" value="Genomic_DNA"/>
</dbReference>
<evidence type="ECO:0000256" key="1">
    <source>
        <dbReference type="ARBA" id="ARBA00022723"/>
    </source>
</evidence>
<keyword evidence="8" id="KW-1185">Reference proteome</keyword>
<feature type="region of interest" description="Disordered" evidence="5">
    <location>
        <begin position="104"/>
        <end position="160"/>
    </location>
</feature>
<dbReference type="Proteomes" id="UP000249218">
    <property type="component" value="Unassembled WGS sequence"/>
</dbReference>
<proteinExistence type="predicted"/>
<keyword evidence="3" id="KW-0862">Zinc</keyword>
<sequence>MTKNKRGLKFINADANYNAGPRPSSSGYVAGSSRTRQKRPSGDTENGPSKKPKPCAAELPFLRRLRKKLDPGSRPFHNIKSTLWSRPRLRAHKTQELQRIASPCRSSGYPMYQDEAEGKEPEEEQPNKMTTKVKSRLTKANRGNTEEVDAPTPVKLPTGGLQLDQDNLAMSPFSTLALKLLATSTPKTTVNLFNPEIVASPLQVCLEATPPKYTFKTPENTTVSKDWQCSDYCVQLKPEANNCTVYLTDISKTDADWKCKDCWISYKSTVDKCAACGGVRLGVKENNPAKVTSNTSSFFGSSDYINKAFIQSQESNKWECFGYLVNNENDKDKIKAPLQQMQPAPLQSQLPAGRRLRKAFRRISQR</sequence>
<dbReference type="OrthoDB" id="79830at2759"/>
<organism evidence="7 8">
    <name type="scientific">Helicoverpa armigera</name>
    <name type="common">Cotton bollworm</name>
    <name type="synonym">Heliothis armigera</name>
    <dbReference type="NCBI Taxonomy" id="29058"/>
    <lineage>
        <taxon>Eukaryota</taxon>
        <taxon>Metazoa</taxon>
        <taxon>Ecdysozoa</taxon>
        <taxon>Arthropoda</taxon>
        <taxon>Hexapoda</taxon>
        <taxon>Insecta</taxon>
        <taxon>Pterygota</taxon>
        <taxon>Neoptera</taxon>
        <taxon>Endopterygota</taxon>
        <taxon>Lepidoptera</taxon>
        <taxon>Glossata</taxon>
        <taxon>Ditrysia</taxon>
        <taxon>Noctuoidea</taxon>
        <taxon>Noctuidae</taxon>
        <taxon>Heliothinae</taxon>
        <taxon>Helicoverpa</taxon>
    </lineage>
</organism>
<evidence type="ECO:0000256" key="2">
    <source>
        <dbReference type="ARBA" id="ARBA00022771"/>
    </source>
</evidence>
<evidence type="ECO:0000256" key="5">
    <source>
        <dbReference type="SAM" id="MobiDB-lite"/>
    </source>
</evidence>
<feature type="region of interest" description="Disordered" evidence="5">
    <location>
        <begin position="1"/>
        <end position="58"/>
    </location>
</feature>
<gene>
    <name evidence="7" type="primary">HaOG215386</name>
    <name evidence="7" type="ORF">B5X24_HaOG215386</name>
</gene>
<keyword evidence="1" id="KW-0479">Metal-binding</keyword>
<evidence type="ECO:0000313" key="8">
    <source>
        <dbReference type="Proteomes" id="UP000249218"/>
    </source>
</evidence>
<dbReference type="InterPro" id="IPR001876">
    <property type="entry name" value="Znf_RanBP2"/>
</dbReference>
<evidence type="ECO:0000313" key="7">
    <source>
        <dbReference type="EMBL" id="PZC70635.1"/>
    </source>
</evidence>
<evidence type="ECO:0000256" key="3">
    <source>
        <dbReference type="ARBA" id="ARBA00022833"/>
    </source>
</evidence>
<dbReference type="PROSITE" id="PS50199">
    <property type="entry name" value="ZF_RANBP2_2"/>
    <property type="match status" value="1"/>
</dbReference>
<evidence type="ECO:0000259" key="6">
    <source>
        <dbReference type="PROSITE" id="PS50199"/>
    </source>
</evidence>
<feature type="domain" description="RanBP2-type" evidence="6">
    <location>
        <begin position="252"/>
        <end position="282"/>
    </location>
</feature>
<name>A0A2W1B7L2_HELAM</name>
<keyword evidence="2 4" id="KW-0863">Zinc-finger</keyword>